<sequence>MKADWKQIALIAGVSLAVVYASNNELPIIGDRIKQFANGGTGWL</sequence>
<dbReference type="AlphaFoldDB" id="A0A916VKG1"/>
<dbReference type="RefSeq" id="WP_267889997.1">
    <property type="nucleotide sequence ID" value="NZ_BMIY01000015.1"/>
</dbReference>
<keyword evidence="2" id="KW-1185">Reference proteome</keyword>
<gene>
    <name evidence="1" type="ORF">GCM10011403_29430</name>
</gene>
<organism evidence="1 2">
    <name type="scientific">Pseudohongiella nitratireducens</name>
    <dbReference type="NCBI Taxonomy" id="1768907"/>
    <lineage>
        <taxon>Bacteria</taxon>
        <taxon>Pseudomonadati</taxon>
        <taxon>Pseudomonadota</taxon>
        <taxon>Gammaproteobacteria</taxon>
        <taxon>Pseudomonadales</taxon>
        <taxon>Pseudohongiellaceae</taxon>
        <taxon>Pseudohongiella</taxon>
    </lineage>
</organism>
<accession>A0A916VKG1</accession>
<reference evidence="1" key="1">
    <citation type="journal article" date="2014" name="Int. J. Syst. Evol. Microbiol.">
        <title>Complete genome sequence of Corynebacterium casei LMG S-19264T (=DSM 44701T), isolated from a smear-ripened cheese.</title>
        <authorList>
            <consortium name="US DOE Joint Genome Institute (JGI-PGF)"/>
            <person name="Walter F."/>
            <person name="Albersmeier A."/>
            <person name="Kalinowski J."/>
            <person name="Ruckert C."/>
        </authorList>
    </citation>
    <scope>NUCLEOTIDE SEQUENCE</scope>
    <source>
        <strain evidence="1">CGMCC 1.15425</strain>
    </source>
</reference>
<evidence type="ECO:0000313" key="2">
    <source>
        <dbReference type="Proteomes" id="UP000627715"/>
    </source>
</evidence>
<name>A0A916VKG1_9GAMM</name>
<protein>
    <submittedName>
        <fullName evidence="1">Uncharacterized protein</fullName>
    </submittedName>
</protein>
<dbReference type="EMBL" id="BMIY01000015">
    <property type="protein sequence ID" value="GFZ83995.1"/>
    <property type="molecule type" value="Genomic_DNA"/>
</dbReference>
<proteinExistence type="predicted"/>
<evidence type="ECO:0000313" key="1">
    <source>
        <dbReference type="EMBL" id="GFZ83995.1"/>
    </source>
</evidence>
<comment type="caution">
    <text evidence="1">The sequence shown here is derived from an EMBL/GenBank/DDBJ whole genome shotgun (WGS) entry which is preliminary data.</text>
</comment>
<reference evidence="1" key="2">
    <citation type="submission" date="2020-09" db="EMBL/GenBank/DDBJ databases">
        <authorList>
            <person name="Sun Q."/>
            <person name="Zhou Y."/>
        </authorList>
    </citation>
    <scope>NUCLEOTIDE SEQUENCE</scope>
    <source>
        <strain evidence="1">CGMCC 1.15425</strain>
    </source>
</reference>
<dbReference type="Proteomes" id="UP000627715">
    <property type="component" value="Unassembled WGS sequence"/>
</dbReference>